<comment type="caution">
    <text evidence="7">The sequence shown here is derived from an EMBL/GenBank/DDBJ whole genome shotgun (WGS) entry which is preliminary data.</text>
</comment>
<evidence type="ECO:0000256" key="1">
    <source>
        <dbReference type="ARBA" id="ARBA00004370"/>
    </source>
</evidence>
<reference evidence="7" key="1">
    <citation type="submission" date="2016-10" db="EMBL/GenBank/DDBJ databases">
        <title>Sequence of Gallionella enrichment culture.</title>
        <authorList>
            <person name="Poehlein A."/>
            <person name="Muehling M."/>
            <person name="Daniel R."/>
        </authorList>
    </citation>
    <scope>NUCLEOTIDE SEQUENCE</scope>
</reference>
<dbReference type="GO" id="GO:0005506">
    <property type="term" value="F:iron ion binding"/>
    <property type="evidence" value="ECO:0007669"/>
    <property type="project" value="InterPro"/>
</dbReference>
<dbReference type="GO" id="GO:0008610">
    <property type="term" value="P:lipid biosynthetic process"/>
    <property type="evidence" value="ECO:0007669"/>
    <property type="project" value="InterPro"/>
</dbReference>
<name>A0A1J5RVD0_9ZZZZ</name>
<keyword evidence="3 5" id="KW-1133">Transmembrane helix</keyword>
<evidence type="ECO:0000259" key="6">
    <source>
        <dbReference type="Pfam" id="PF04116"/>
    </source>
</evidence>
<dbReference type="Pfam" id="PF04116">
    <property type="entry name" value="FA_hydroxylase"/>
    <property type="match status" value="1"/>
</dbReference>
<dbReference type="AlphaFoldDB" id="A0A1J5RVD0"/>
<feature type="domain" description="Fatty acid hydroxylase" evidence="6">
    <location>
        <begin position="139"/>
        <end position="283"/>
    </location>
</feature>
<evidence type="ECO:0000256" key="2">
    <source>
        <dbReference type="ARBA" id="ARBA00022692"/>
    </source>
</evidence>
<feature type="transmembrane region" description="Helical" evidence="5">
    <location>
        <begin position="40"/>
        <end position="62"/>
    </location>
</feature>
<gene>
    <name evidence="7" type="ORF">GALL_219380</name>
</gene>
<dbReference type="PANTHER" id="PTHR11863">
    <property type="entry name" value="STEROL DESATURASE"/>
    <property type="match status" value="1"/>
</dbReference>
<sequence>MFDAVSHAVSALLGQAQTWLFVTLEQPLLYQLHLMDYDDLAYDATLWFVAGAAQILAVYAVLRPLEAWRPIEHWPDRKAARVDVIYTLINRLGLVSLVFFLALQPAFDNLQEWLRLHGVVNLNLDELLPGMRTHPLLGFLIYLVALDFAGYWYHRWQHQFQWWWELHAVHHSQCQLTLWADDRGHLLDDTLQAAFFAALALAIGVPPNQFVLLAMLGGALQSLQHANVRMDFGRLGERLLVSPRFHRLHHAVGYGHELGHGNRARLYGCNFGILFPWWDMLFHSADFMTPTQPTGVRAQLSPPEGQGVDYGQGFWAQQWLGLLRMAARIRNARISARRSRPEVSGV</sequence>
<dbReference type="InterPro" id="IPR050307">
    <property type="entry name" value="Sterol_Desaturase_Related"/>
</dbReference>
<dbReference type="EMBL" id="MLJW01000155">
    <property type="protein sequence ID" value="OIQ96060.1"/>
    <property type="molecule type" value="Genomic_DNA"/>
</dbReference>
<feature type="transmembrane region" description="Helical" evidence="5">
    <location>
        <begin position="83"/>
        <end position="103"/>
    </location>
</feature>
<dbReference type="GO" id="GO:0016491">
    <property type="term" value="F:oxidoreductase activity"/>
    <property type="evidence" value="ECO:0007669"/>
    <property type="project" value="InterPro"/>
</dbReference>
<dbReference type="InterPro" id="IPR006694">
    <property type="entry name" value="Fatty_acid_hydroxylase"/>
</dbReference>
<protein>
    <submittedName>
        <fullName evidence="7">Fatty acid hydroxylase superfamily protein</fullName>
    </submittedName>
</protein>
<comment type="subcellular location">
    <subcellularLocation>
        <location evidence="1">Membrane</location>
    </subcellularLocation>
</comment>
<evidence type="ECO:0000256" key="3">
    <source>
        <dbReference type="ARBA" id="ARBA00022989"/>
    </source>
</evidence>
<evidence type="ECO:0000313" key="7">
    <source>
        <dbReference type="EMBL" id="OIQ96060.1"/>
    </source>
</evidence>
<accession>A0A1J5RVD0</accession>
<proteinExistence type="predicted"/>
<evidence type="ECO:0000256" key="5">
    <source>
        <dbReference type="SAM" id="Phobius"/>
    </source>
</evidence>
<organism evidence="7">
    <name type="scientific">mine drainage metagenome</name>
    <dbReference type="NCBI Taxonomy" id="410659"/>
    <lineage>
        <taxon>unclassified sequences</taxon>
        <taxon>metagenomes</taxon>
        <taxon>ecological metagenomes</taxon>
    </lineage>
</organism>
<evidence type="ECO:0000256" key="4">
    <source>
        <dbReference type="ARBA" id="ARBA00023136"/>
    </source>
</evidence>
<feature type="transmembrane region" description="Helical" evidence="5">
    <location>
        <begin position="136"/>
        <end position="153"/>
    </location>
</feature>
<keyword evidence="2 5" id="KW-0812">Transmembrane</keyword>
<dbReference type="GO" id="GO:0016020">
    <property type="term" value="C:membrane"/>
    <property type="evidence" value="ECO:0007669"/>
    <property type="project" value="UniProtKB-SubCell"/>
</dbReference>
<keyword evidence="4 5" id="KW-0472">Membrane</keyword>